<keyword evidence="5" id="KW-0029">Amino-acid transport</keyword>
<organism evidence="11 12">
    <name type="scientific">Solanum tuberosum</name>
    <name type="common">Potato</name>
    <dbReference type="NCBI Taxonomy" id="4113"/>
    <lineage>
        <taxon>Eukaryota</taxon>
        <taxon>Viridiplantae</taxon>
        <taxon>Streptophyta</taxon>
        <taxon>Embryophyta</taxon>
        <taxon>Tracheophyta</taxon>
        <taxon>Spermatophyta</taxon>
        <taxon>Magnoliopsida</taxon>
        <taxon>eudicotyledons</taxon>
        <taxon>Gunneridae</taxon>
        <taxon>Pentapetalae</taxon>
        <taxon>asterids</taxon>
        <taxon>lamiids</taxon>
        <taxon>Solanales</taxon>
        <taxon>Solanaceae</taxon>
        <taxon>Solanoideae</taxon>
        <taxon>Solaneae</taxon>
        <taxon>Solanum</taxon>
    </lineage>
</organism>
<accession>M1BHX0</accession>
<keyword evidence="7 9" id="KW-0472">Membrane</keyword>
<evidence type="ECO:0000256" key="8">
    <source>
        <dbReference type="ARBA" id="ARBA00061463"/>
    </source>
</evidence>
<feature type="transmembrane region" description="Helical" evidence="9">
    <location>
        <begin position="176"/>
        <end position="196"/>
    </location>
</feature>
<dbReference type="AlphaFoldDB" id="M1BHX0"/>
<evidence type="ECO:0000256" key="2">
    <source>
        <dbReference type="ARBA" id="ARBA00022448"/>
    </source>
</evidence>
<evidence type="ECO:0000256" key="4">
    <source>
        <dbReference type="ARBA" id="ARBA00022692"/>
    </source>
</evidence>
<feature type="transmembrane region" description="Helical" evidence="9">
    <location>
        <begin position="33"/>
        <end position="54"/>
    </location>
</feature>
<dbReference type="OrthoDB" id="40134at2759"/>
<dbReference type="FunFam" id="1.20.1740.10:FF:000033">
    <property type="entry name" value="Lysine histidine transporter 1"/>
    <property type="match status" value="1"/>
</dbReference>
<evidence type="ECO:0000259" key="10">
    <source>
        <dbReference type="Pfam" id="PF01490"/>
    </source>
</evidence>
<evidence type="ECO:0000256" key="5">
    <source>
        <dbReference type="ARBA" id="ARBA00022970"/>
    </source>
</evidence>
<feature type="transmembrane region" description="Helical" evidence="9">
    <location>
        <begin position="109"/>
        <end position="132"/>
    </location>
</feature>
<keyword evidence="12" id="KW-1185">Reference proteome</keyword>
<feature type="transmembrane region" description="Helical" evidence="9">
    <location>
        <begin position="264"/>
        <end position="286"/>
    </location>
</feature>
<dbReference type="STRING" id="4113.M1BHX0"/>
<gene>
    <name evidence="11" type="primary">LOC102597051</name>
</gene>
<dbReference type="ExpressionAtlas" id="M1BHX0">
    <property type="expression patterns" value="baseline"/>
</dbReference>
<evidence type="ECO:0000256" key="7">
    <source>
        <dbReference type="ARBA" id="ARBA00023136"/>
    </source>
</evidence>
<evidence type="ECO:0000256" key="9">
    <source>
        <dbReference type="SAM" id="Phobius"/>
    </source>
</evidence>
<dbReference type="GO" id="GO:0016020">
    <property type="term" value="C:membrane"/>
    <property type="evidence" value="ECO:0000318"/>
    <property type="project" value="GO_Central"/>
</dbReference>
<dbReference type="GO" id="GO:0003333">
    <property type="term" value="P:amino acid transmembrane transport"/>
    <property type="evidence" value="ECO:0000318"/>
    <property type="project" value="GO_Central"/>
</dbReference>
<dbReference type="PANTHER" id="PTHR48017">
    <property type="entry name" value="OS05G0424000 PROTEIN-RELATED"/>
    <property type="match status" value="1"/>
</dbReference>
<feature type="domain" description="Amino acid transporter transmembrane" evidence="10">
    <location>
        <begin position="30"/>
        <end position="387"/>
    </location>
</feature>
<dbReference type="GO" id="GO:0005886">
    <property type="term" value="C:plasma membrane"/>
    <property type="evidence" value="ECO:0007669"/>
    <property type="project" value="UniProtKB-SubCell"/>
</dbReference>
<keyword evidence="2" id="KW-0813">Transport</keyword>
<evidence type="ECO:0000256" key="3">
    <source>
        <dbReference type="ARBA" id="ARBA00022475"/>
    </source>
</evidence>
<keyword evidence="4 9" id="KW-0812">Transmembrane</keyword>
<feature type="transmembrane region" description="Helical" evidence="9">
    <location>
        <begin position="61"/>
        <end position="80"/>
    </location>
</feature>
<dbReference type="Proteomes" id="UP000011115">
    <property type="component" value="Unassembled WGS sequence"/>
</dbReference>
<comment type="similarity">
    <text evidence="8">Belongs to the amino acid/polyamine transporter 2 family. Amino acid/auxin permease (AAAP) (TC 2.A.18.2) subfamily.</text>
</comment>
<dbReference type="Gene3D" id="1.20.1740.10">
    <property type="entry name" value="Amino acid/polyamine transporter I"/>
    <property type="match status" value="1"/>
</dbReference>
<protein>
    <submittedName>
        <fullName evidence="11">Amino acid transporter</fullName>
    </submittedName>
</protein>
<proteinExistence type="inferred from homology"/>
<dbReference type="Pfam" id="PF01490">
    <property type="entry name" value="Aa_trans"/>
    <property type="match status" value="1"/>
</dbReference>
<dbReference type="InParanoid" id="M1BHX0"/>
<dbReference type="InterPro" id="IPR013057">
    <property type="entry name" value="AA_transpt_TM"/>
</dbReference>
<feature type="transmembrane region" description="Helical" evidence="9">
    <location>
        <begin position="153"/>
        <end position="170"/>
    </location>
</feature>
<evidence type="ECO:0000313" key="11">
    <source>
        <dbReference type="EnsemblPlants" id="PGSC0003DMT400045600"/>
    </source>
</evidence>
<dbReference type="Gramene" id="PGSC0003DMT400045600">
    <property type="protein sequence ID" value="PGSC0003DMT400045600"/>
    <property type="gene ID" value="PGSC0003DMG400017687"/>
</dbReference>
<name>M1BHX0_SOLTU</name>
<evidence type="ECO:0000256" key="1">
    <source>
        <dbReference type="ARBA" id="ARBA00004651"/>
    </source>
</evidence>
<keyword evidence="3" id="KW-1003">Cell membrane</keyword>
<sequence>MAHVNEKEIDARTEEEKAIDAWLPITSDRNAKWWYSTFHNVTAMVGAGVLSLPYAMSEMGWGPGVIVMLMSWAITFYTIWQMVEMHEMVPGKRFDRYHELGQHAFGEKLGLWVVVPQQIVVDVSSCIIYMVTGGKSLKKFHETVCPDCQPIKLTYFIIIFSSVHFVLSHLPNFNSISFVSLAAAVMSLTYSTVAWATSLGRGIEGRVVSYELRGEKTSDNVFMFLSALGDVAFAYAGHNVVLEIQATIPSTPEKPSKGPMWKGVWVAYIIVAICYLPVAFLGYWAFGNQVEDNILLSLEKPMWLVAAANMFVVVHVIGSYQVFAMPMFDMIETYAVKSIKLKPSTFLRFTVRTTYVALTLFVGMTIPFFGGLMGFFGGFALAPTSYYRLWKIVANKFGTPSGTNSALHLFLLQSKNNKFNFAMAFKKINDVSCKDSIVAIFVDFSDVDPISGREFKTSALNGSEYFTSLEMARKSKCQMAFKTKIPGGIITSKLFDELSYSGFNFGESKNSVDSSISKKVNSLMVDATDMDKKFAMMEQTIEALKKFIDDKNLQIAQLMSKLDFYNSSESHHNLTMQEKVDIDSPTKIVDSQSARRSASAATLLVQQL</sequence>
<reference evidence="12" key="1">
    <citation type="journal article" date="2011" name="Nature">
        <title>Genome sequence and analysis of the tuber crop potato.</title>
        <authorList>
            <consortium name="The Potato Genome Sequencing Consortium"/>
        </authorList>
    </citation>
    <scope>NUCLEOTIDE SEQUENCE [LARGE SCALE GENOMIC DNA]</scope>
    <source>
        <strain evidence="12">cv. DM1-3 516 R44</strain>
    </source>
</reference>
<dbReference type="PaxDb" id="4113-PGSC0003DMT400045600"/>
<feature type="transmembrane region" description="Helical" evidence="9">
    <location>
        <begin position="306"/>
        <end position="328"/>
    </location>
</feature>
<dbReference type="eggNOG" id="KOG1303">
    <property type="taxonomic scope" value="Eukaryota"/>
</dbReference>
<evidence type="ECO:0000256" key="6">
    <source>
        <dbReference type="ARBA" id="ARBA00022989"/>
    </source>
</evidence>
<keyword evidence="6 9" id="KW-1133">Transmembrane helix</keyword>
<dbReference type="GO" id="GO:0015172">
    <property type="term" value="F:acidic amino acid transmembrane transporter activity"/>
    <property type="evidence" value="ECO:0000318"/>
    <property type="project" value="GO_Central"/>
</dbReference>
<evidence type="ECO:0000313" key="12">
    <source>
        <dbReference type="Proteomes" id="UP000011115"/>
    </source>
</evidence>
<dbReference type="EnsemblPlants" id="PGSC0003DMT400045600">
    <property type="protein sequence ID" value="PGSC0003DMT400045600"/>
    <property type="gene ID" value="PGSC0003DMG400017687"/>
</dbReference>
<comment type="subcellular location">
    <subcellularLocation>
        <location evidence="1">Cell membrane</location>
        <topology evidence="1">Multi-pass membrane protein</topology>
    </subcellularLocation>
</comment>
<reference evidence="11" key="2">
    <citation type="submission" date="2015-06" db="UniProtKB">
        <authorList>
            <consortium name="EnsemblPlants"/>
        </authorList>
    </citation>
    <scope>IDENTIFICATION</scope>
    <source>
        <strain evidence="11">DM1-3 516 R44</strain>
    </source>
</reference>
<feature type="transmembrane region" description="Helical" evidence="9">
    <location>
        <begin position="349"/>
        <end position="382"/>
    </location>
</feature>